<organism evidence="2 3">
    <name type="scientific">Barrientosiimonas endolithica</name>
    <dbReference type="NCBI Taxonomy" id="1535208"/>
    <lineage>
        <taxon>Bacteria</taxon>
        <taxon>Bacillati</taxon>
        <taxon>Actinomycetota</taxon>
        <taxon>Actinomycetes</taxon>
        <taxon>Micrococcales</taxon>
        <taxon>Dermacoccaceae</taxon>
        <taxon>Barrientosiimonas</taxon>
    </lineage>
</organism>
<accession>A0ABM8HBZ1</accession>
<evidence type="ECO:0000313" key="2">
    <source>
        <dbReference type="EMBL" id="BDZ58474.1"/>
    </source>
</evidence>
<keyword evidence="3" id="KW-1185">Reference proteome</keyword>
<gene>
    <name evidence="2" type="ORF">GCM10025872_21310</name>
</gene>
<evidence type="ECO:0000313" key="3">
    <source>
        <dbReference type="Proteomes" id="UP001321421"/>
    </source>
</evidence>
<protein>
    <recommendedName>
        <fullName evidence="4">Lipoprotein</fullName>
    </recommendedName>
</protein>
<proteinExistence type="predicted"/>
<evidence type="ECO:0000256" key="1">
    <source>
        <dbReference type="SAM" id="MobiDB-lite"/>
    </source>
</evidence>
<feature type="compositionally biased region" description="Low complexity" evidence="1">
    <location>
        <begin position="1"/>
        <end position="40"/>
    </location>
</feature>
<dbReference type="Proteomes" id="UP001321421">
    <property type="component" value="Chromosome"/>
</dbReference>
<dbReference type="EMBL" id="AP027735">
    <property type="protein sequence ID" value="BDZ58474.1"/>
    <property type="molecule type" value="Genomic_DNA"/>
</dbReference>
<reference evidence="3" key="1">
    <citation type="journal article" date="2019" name="Int. J. Syst. Evol. Microbiol.">
        <title>The Global Catalogue of Microorganisms (GCM) 10K type strain sequencing project: providing services to taxonomists for standard genome sequencing and annotation.</title>
        <authorList>
            <consortium name="The Broad Institute Genomics Platform"/>
            <consortium name="The Broad Institute Genome Sequencing Center for Infectious Disease"/>
            <person name="Wu L."/>
            <person name="Ma J."/>
        </authorList>
    </citation>
    <scope>NUCLEOTIDE SEQUENCE [LARGE SCALE GENOMIC DNA]</scope>
    <source>
        <strain evidence="3">NBRC 110608</strain>
    </source>
</reference>
<evidence type="ECO:0008006" key="4">
    <source>
        <dbReference type="Google" id="ProtNLM"/>
    </source>
</evidence>
<name>A0ABM8HBZ1_9MICO</name>
<sequence length="263" mass="27227">MLAGCGSDSGPAAASSAAGQGDSHASASSGDSPDRSSGPRKPFGCEDSAPEVTKTYAWGSQAEVSSGGERYSLNTAKQGPVVKGSRITVALNAVRTSGDQFPSPTKLRYAVVTGDGMLCQDRTPFQMLTRGRVEPVNVSVQADSPGEDKNRVTLVALDTGGRVLAAWRTGGEVRTIAPPTGCTAKLKEPFDPDRTTSFGKAAPLRKKQVEGTTLRVAKPKVTNEPGALSSTVTVEVTLTSPFSAIVGPQQFALVDGKETCARA</sequence>
<feature type="region of interest" description="Disordered" evidence="1">
    <location>
        <begin position="1"/>
        <end position="52"/>
    </location>
</feature>